<keyword evidence="3" id="KW-1185">Reference proteome</keyword>
<reference evidence="2 3" key="1">
    <citation type="journal article" date="2019" name="Sci. Rep.">
        <title>Orb-weaving spider Araneus ventricosus genome elucidates the spidroin gene catalogue.</title>
        <authorList>
            <person name="Kono N."/>
            <person name="Nakamura H."/>
            <person name="Ohtoshi R."/>
            <person name="Moran D.A.P."/>
            <person name="Shinohara A."/>
            <person name="Yoshida Y."/>
            <person name="Fujiwara M."/>
            <person name="Mori M."/>
            <person name="Tomita M."/>
            <person name="Arakawa K."/>
        </authorList>
    </citation>
    <scope>NUCLEOTIDE SEQUENCE [LARGE SCALE GENOMIC DNA]</scope>
</reference>
<dbReference type="EMBL" id="BGPR01005153">
    <property type="protein sequence ID" value="GBN07367.1"/>
    <property type="molecule type" value="Genomic_DNA"/>
</dbReference>
<evidence type="ECO:0000256" key="1">
    <source>
        <dbReference type="SAM" id="MobiDB-lite"/>
    </source>
</evidence>
<organism evidence="2 3">
    <name type="scientific">Araneus ventricosus</name>
    <name type="common">Orbweaver spider</name>
    <name type="synonym">Epeira ventricosa</name>
    <dbReference type="NCBI Taxonomy" id="182803"/>
    <lineage>
        <taxon>Eukaryota</taxon>
        <taxon>Metazoa</taxon>
        <taxon>Ecdysozoa</taxon>
        <taxon>Arthropoda</taxon>
        <taxon>Chelicerata</taxon>
        <taxon>Arachnida</taxon>
        <taxon>Araneae</taxon>
        <taxon>Araneomorphae</taxon>
        <taxon>Entelegynae</taxon>
        <taxon>Araneoidea</taxon>
        <taxon>Araneidae</taxon>
        <taxon>Araneus</taxon>
    </lineage>
</organism>
<proteinExistence type="predicted"/>
<dbReference type="AlphaFoldDB" id="A0A4Y2L0J3"/>
<feature type="region of interest" description="Disordered" evidence="1">
    <location>
        <begin position="17"/>
        <end position="47"/>
    </location>
</feature>
<sequence>MSAVDMRHLKPRYWKLSGAISRSGSQKDTQPRQEARGEGYSCPEPSKEATWARFRKERSLCPNNAGISPAKPNAEDDMNCANTRCEPPYLDAPEQMKPERSHLASPAR</sequence>
<evidence type="ECO:0000313" key="2">
    <source>
        <dbReference type="EMBL" id="GBN07367.1"/>
    </source>
</evidence>
<feature type="region of interest" description="Disordered" evidence="1">
    <location>
        <begin position="63"/>
        <end position="108"/>
    </location>
</feature>
<evidence type="ECO:0000313" key="3">
    <source>
        <dbReference type="Proteomes" id="UP000499080"/>
    </source>
</evidence>
<protein>
    <submittedName>
        <fullName evidence="2">Uncharacterized protein</fullName>
    </submittedName>
</protein>
<gene>
    <name evidence="2" type="ORF">AVEN_182101_1</name>
</gene>
<accession>A0A4Y2L0J3</accession>
<dbReference type="Proteomes" id="UP000499080">
    <property type="component" value="Unassembled WGS sequence"/>
</dbReference>
<comment type="caution">
    <text evidence="2">The sequence shown here is derived from an EMBL/GenBank/DDBJ whole genome shotgun (WGS) entry which is preliminary data.</text>
</comment>
<name>A0A4Y2L0J3_ARAVE</name>